<gene>
    <name evidence="2" type="ORF">Pmani_020533</name>
</gene>
<accession>A0AAE1U2Z3</accession>
<dbReference type="EMBL" id="JAWZYT010001973">
    <property type="protein sequence ID" value="KAK4307727.1"/>
    <property type="molecule type" value="Genomic_DNA"/>
</dbReference>
<keyword evidence="3" id="KW-1185">Reference proteome</keyword>
<comment type="caution">
    <text evidence="2">The sequence shown here is derived from an EMBL/GenBank/DDBJ whole genome shotgun (WGS) entry which is preliminary data.</text>
</comment>
<name>A0AAE1U2Z3_9EUCA</name>
<sequence length="102" mass="10557">MDGGRVGMDVKGGRVGGMGVEGRRVGGMGVDGGRVGGMGMDGGRVGDHGRGRRACGRHGRGRRACGCGLGTVGRKDPSSTVPGVRQVMCPTWVRHCLYYSPR</sequence>
<feature type="compositionally biased region" description="Basic residues" evidence="1">
    <location>
        <begin position="50"/>
        <end position="60"/>
    </location>
</feature>
<dbReference type="AlphaFoldDB" id="A0AAE1U2Z3"/>
<feature type="compositionally biased region" description="Gly residues" evidence="1">
    <location>
        <begin position="13"/>
        <end position="43"/>
    </location>
</feature>
<dbReference type="Proteomes" id="UP001292094">
    <property type="component" value="Unassembled WGS sequence"/>
</dbReference>
<organism evidence="2 3">
    <name type="scientific">Petrolisthes manimaculis</name>
    <dbReference type="NCBI Taxonomy" id="1843537"/>
    <lineage>
        <taxon>Eukaryota</taxon>
        <taxon>Metazoa</taxon>
        <taxon>Ecdysozoa</taxon>
        <taxon>Arthropoda</taxon>
        <taxon>Crustacea</taxon>
        <taxon>Multicrustacea</taxon>
        <taxon>Malacostraca</taxon>
        <taxon>Eumalacostraca</taxon>
        <taxon>Eucarida</taxon>
        <taxon>Decapoda</taxon>
        <taxon>Pleocyemata</taxon>
        <taxon>Anomura</taxon>
        <taxon>Galatheoidea</taxon>
        <taxon>Porcellanidae</taxon>
        <taxon>Petrolisthes</taxon>
    </lineage>
</organism>
<protein>
    <submittedName>
        <fullName evidence="2">Uncharacterized protein</fullName>
    </submittedName>
</protein>
<feature type="region of interest" description="Disordered" evidence="1">
    <location>
        <begin position="1"/>
        <end position="60"/>
    </location>
</feature>
<proteinExistence type="predicted"/>
<evidence type="ECO:0000313" key="3">
    <source>
        <dbReference type="Proteomes" id="UP001292094"/>
    </source>
</evidence>
<evidence type="ECO:0000313" key="2">
    <source>
        <dbReference type="EMBL" id="KAK4307727.1"/>
    </source>
</evidence>
<evidence type="ECO:0000256" key="1">
    <source>
        <dbReference type="SAM" id="MobiDB-lite"/>
    </source>
</evidence>
<reference evidence="2" key="1">
    <citation type="submission" date="2023-11" db="EMBL/GenBank/DDBJ databases">
        <title>Genome assemblies of two species of porcelain crab, Petrolisthes cinctipes and Petrolisthes manimaculis (Anomura: Porcellanidae).</title>
        <authorList>
            <person name="Angst P."/>
        </authorList>
    </citation>
    <scope>NUCLEOTIDE SEQUENCE</scope>
    <source>
        <strain evidence="2">PB745_02</strain>
        <tissue evidence="2">Gill</tissue>
    </source>
</reference>